<dbReference type="VEuPathDB" id="TriTrypDB:BSAL_46695"/>
<organism evidence="3 4">
    <name type="scientific">Bodo saltans</name>
    <name type="common">Flagellated protozoan</name>
    <dbReference type="NCBI Taxonomy" id="75058"/>
    <lineage>
        <taxon>Eukaryota</taxon>
        <taxon>Discoba</taxon>
        <taxon>Euglenozoa</taxon>
        <taxon>Kinetoplastea</taxon>
        <taxon>Metakinetoplastina</taxon>
        <taxon>Eubodonida</taxon>
        <taxon>Bodonidae</taxon>
        <taxon>Bodo</taxon>
    </lineage>
</organism>
<dbReference type="OMA" id="MINHYMD"/>
<evidence type="ECO:0000313" key="3">
    <source>
        <dbReference type="EMBL" id="CUG94140.1"/>
    </source>
</evidence>
<dbReference type="OrthoDB" id="267397at2759"/>
<keyword evidence="4" id="KW-1185">Reference proteome</keyword>
<feature type="region of interest" description="Disordered" evidence="1">
    <location>
        <begin position="252"/>
        <end position="281"/>
    </location>
</feature>
<evidence type="ECO:0000256" key="1">
    <source>
        <dbReference type="SAM" id="MobiDB-lite"/>
    </source>
</evidence>
<dbReference type="InterPro" id="IPR009060">
    <property type="entry name" value="UBA-like_sf"/>
</dbReference>
<dbReference type="SUPFAM" id="SSF46934">
    <property type="entry name" value="UBA-like"/>
    <property type="match status" value="1"/>
</dbReference>
<dbReference type="Gene3D" id="1.10.8.10">
    <property type="entry name" value="DNA helicase RuvA subunit, C-terminal domain"/>
    <property type="match status" value="1"/>
</dbReference>
<feature type="domain" description="UBA" evidence="2">
    <location>
        <begin position="359"/>
        <end position="407"/>
    </location>
</feature>
<dbReference type="PANTHER" id="PTHR10677">
    <property type="entry name" value="UBIQUILIN"/>
    <property type="match status" value="1"/>
</dbReference>
<dbReference type="Proteomes" id="UP000051952">
    <property type="component" value="Unassembled WGS sequence"/>
</dbReference>
<feature type="compositionally biased region" description="Low complexity" evidence="1">
    <location>
        <begin position="309"/>
        <end position="322"/>
    </location>
</feature>
<dbReference type="Pfam" id="PF00627">
    <property type="entry name" value="UBA"/>
    <property type="match status" value="1"/>
</dbReference>
<dbReference type="CDD" id="cd17039">
    <property type="entry name" value="Ubl_ubiquitin_like"/>
    <property type="match status" value="1"/>
</dbReference>
<dbReference type="InterPro" id="IPR015940">
    <property type="entry name" value="UBA"/>
</dbReference>
<dbReference type="EMBL" id="CYKH01002220">
    <property type="protein sequence ID" value="CUG94140.1"/>
    <property type="molecule type" value="Genomic_DNA"/>
</dbReference>
<feature type="region of interest" description="Disordered" evidence="1">
    <location>
        <begin position="300"/>
        <end position="322"/>
    </location>
</feature>
<dbReference type="GO" id="GO:0006511">
    <property type="term" value="P:ubiquitin-dependent protein catabolic process"/>
    <property type="evidence" value="ECO:0007669"/>
    <property type="project" value="TreeGrafter"/>
</dbReference>
<name>A0A0S4JV76_BODSA</name>
<dbReference type="InterPro" id="IPR015496">
    <property type="entry name" value="Ubiquilin"/>
</dbReference>
<reference evidence="4" key="1">
    <citation type="submission" date="2015-09" db="EMBL/GenBank/DDBJ databases">
        <authorList>
            <consortium name="Pathogen Informatics"/>
        </authorList>
    </citation>
    <scope>NUCLEOTIDE SEQUENCE [LARGE SCALE GENOMIC DNA]</scope>
    <source>
        <strain evidence="4">Lake Konstanz</strain>
    </source>
</reference>
<dbReference type="Pfam" id="PF23195">
    <property type="entry name" value="UBQLN1"/>
    <property type="match status" value="1"/>
</dbReference>
<dbReference type="SMART" id="SM00165">
    <property type="entry name" value="UBA"/>
    <property type="match status" value="1"/>
</dbReference>
<protein>
    <recommendedName>
        <fullName evidence="2">UBA domain-containing protein</fullName>
    </recommendedName>
</protein>
<proteinExistence type="predicted"/>
<dbReference type="GO" id="GO:0005829">
    <property type="term" value="C:cytosol"/>
    <property type="evidence" value="ECO:0007669"/>
    <property type="project" value="TreeGrafter"/>
</dbReference>
<sequence>MASSDSDDDDQHVKKLALQVITNRGDKFQYVVEPHTTVQELRTIVQEMGRGGGSSVTTKMSIRGLQLVDDHAKWAHLPLPHASMIDGEKLYVHFSSSAAAEGRNGGNIPQGASSFLFDQAGAPAGASASARKEAESAARARAAMMEPMLDAMVRNPAFVDNLIAMQPELKAMIREHPQVESELRNPETLKQIMMSQIDPDRRRDANRTMQLQLAQLSNIPGGTAMIERYMSKALQQPEGKRTVADLRDALEEHSKPDPTLSSNAAALPNPWDARTAAPAAPPAAFPPSAAYLNSALNPFGGQNFQPQTHSASAQSHPSQSSLQQLFGAMPRALPTQTQPHSFAYVPPQQQDVLATSSPPLDESGDADFSEQLVVLLEMGFEDDEACMRALKVCRGDIDAAVCFLADEADKRNQSGKK</sequence>
<dbReference type="AlphaFoldDB" id="A0A0S4JV76"/>
<dbReference type="PANTHER" id="PTHR10677:SF3">
    <property type="entry name" value="FI07626P-RELATED"/>
    <property type="match status" value="1"/>
</dbReference>
<gene>
    <name evidence="3" type="ORF">BSAL_46695</name>
</gene>
<evidence type="ECO:0000313" key="4">
    <source>
        <dbReference type="Proteomes" id="UP000051952"/>
    </source>
</evidence>
<evidence type="ECO:0000259" key="2">
    <source>
        <dbReference type="PROSITE" id="PS50030"/>
    </source>
</evidence>
<dbReference type="GO" id="GO:0031593">
    <property type="term" value="F:polyubiquitin modification-dependent protein binding"/>
    <property type="evidence" value="ECO:0007669"/>
    <property type="project" value="TreeGrafter"/>
</dbReference>
<accession>A0A0S4JV76</accession>
<dbReference type="PROSITE" id="PS50030">
    <property type="entry name" value="UBA"/>
    <property type="match status" value="1"/>
</dbReference>